<dbReference type="Gene3D" id="1.25.40.10">
    <property type="entry name" value="Tetratricopeptide repeat domain"/>
    <property type="match status" value="1"/>
</dbReference>
<organism evidence="1 2">
    <name type="scientific">Candidatus Stercoripulliclostridium merdipullorum</name>
    <dbReference type="NCBI Taxonomy" id="2840952"/>
    <lineage>
        <taxon>Bacteria</taxon>
        <taxon>Bacillati</taxon>
        <taxon>Bacillota</taxon>
        <taxon>Clostridia</taxon>
        <taxon>Eubacteriales</taxon>
        <taxon>Candidatus Stercoripulliclostridium</taxon>
    </lineage>
</organism>
<proteinExistence type="predicted"/>
<name>A0A9D1NCI9_9FIRM</name>
<protein>
    <recommendedName>
        <fullName evidence="3">Tetratricopeptide repeat protein</fullName>
    </recommendedName>
</protein>
<evidence type="ECO:0000313" key="2">
    <source>
        <dbReference type="Proteomes" id="UP000886891"/>
    </source>
</evidence>
<reference evidence="1" key="2">
    <citation type="journal article" date="2021" name="PeerJ">
        <title>Extensive microbial diversity within the chicken gut microbiome revealed by metagenomics and culture.</title>
        <authorList>
            <person name="Gilroy R."/>
            <person name="Ravi A."/>
            <person name="Getino M."/>
            <person name="Pursley I."/>
            <person name="Horton D.L."/>
            <person name="Alikhan N.F."/>
            <person name="Baker D."/>
            <person name="Gharbi K."/>
            <person name="Hall N."/>
            <person name="Watson M."/>
            <person name="Adriaenssens E.M."/>
            <person name="Foster-Nyarko E."/>
            <person name="Jarju S."/>
            <person name="Secka A."/>
            <person name="Antonio M."/>
            <person name="Oren A."/>
            <person name="Chaudhuri R.R."/>
            <person name="La Ragione R."/>
            <person name="Hildebrand F."/>
            <person name="Pallen M.J."/>
        </authorList>
    </citation>
    <scope>NUCLEOTIDE SEQUENCE</scope>
    <source>
        <strain evidence="1">23406</strain>
    </source>
</reference>
<dbReference type="InterPro" id="IPR011990">
    <property type="entry name" value="TPR-like_helical_dom_sf"/>
</dbReference>
<reference evidence="1" key="1">
    <citation type="submission" date="2020-10" db="EMBL/GenBank/DDBJ databases">
        <authorList>
            <person name="Gilroy R."/>
        </authorList>
    </citation>
    <scope>NUCLEOTIDE SEQUENCE</scope>
    <source>
        <strain evidence="1">23406</strain>
    </source>
</reference>
<sequence length="547" mass="61795">MTDIFQLTYDAGYYMDLADVYRKEGKPDRAIAALWQAVRLDGGRAAKKQLAALYAEIDEPMHSNIVYYDMLRTGCSISDLGGMVKNLLEMGYDDKVESFLEKAVALVFSPTRVSTGQLPDIGMDFGEEEGTEPEIVDTAGLYNAEILHQMSDLMMRGDFDKAIQVGMTADPDGDQYYEIIRLVGVSAVENGDAELVARVIDTLEQSGNRLLTDKFRVLHAVVCNDRKREREAVRNLAETALSGERADCDEVIDFLIDWNSPFLGATVERMLEVYPYGENFRLLAALTAYMAGKTEAGDEHLRFLQDVFPKCFKLPLLELLRGDPDADEWWETIDGGPALSAYLQRKWDRTVVGKEDSFGEKGIELFRAIVASDDLMLLEHAYESLSDETRRLYRNLWCEALADPFGAEELKKYLAARLFDQGFEGRLFVGFAEELNFCDVAPSRFLKPEGKFYEVFRDGAISLIFDGVQLELKSFDKIVARMAMRKGFQSLAPNVLEAVAEYLYCDEKNLGNNLEEIAAFYHTTPETVERYVAMYHAGDLQEQSDRD</sequence>
<dbReference type="SUPFAM" id="SSF48452">
    <property type="entry name" value="TPR-like"/>
    <property type="match status" value="1"/>
</dbReference>
<dbReference type="Proteomes" id="UP000886891">
    <property type="component" value="Unassembled WGS sequence"/>
</dbReference>
<dbReference type="AlphaFoldDB" id="A0A9D1NCI9"/>
<dbReference type="EMBL" id="DVOH01000044">
    <property type="protein sequence ID" value="HIV00613.1"/>
    <property type="molecule type" value="Genomic_DNA"/>
</dbReference>
<accession>A0A9D1NCI9</accession>
<evidence type="ECO:0000313" key="1">
    <source>
        <dbReference type="EMBL" id="HIV00613.1"/>
    </source>
</evidence>
<comment type="caution">
    <text evidence="1">The sequence shown here is derived from an EMBL/GenBank/DDBJ whole genome shotgun (WGS) entry which is preliminary data.</text>
</comment>
<gene>
    <name evidence="1" type="ORF">IAB14_05845</name>
</gene>
<evidence type="ECO:0008006" key="3">
    <source>
        <dbReference type="Google" id="ProtNLM"/>
    </source>
</evidence>